<dbReference type="RefSeq" id="WP_008871050.1">
    <property type="nucleotide sequence ID" value="NZ_ACJN02000003.1"/>
</dbReference>
<dbReference type="OrthoDB" id="9795766at2"/>
<reference evidence="2" key="1">
    <citation type="submission" date="2010-05" db="EMBL/GenBank/DDBJ databases">
        <title>The draft genome of Desulfonatronospira thiodismutans ASO3-1.</title>
        <authorList>
            <consortium name="US DOE Joint Genome Institute (JGI-PGF)"/>
            <person name="Lucas S."/>
            <person name="Copeland A."/>
            <person name="Lapidus A."/>
            <person name="Cheng J.-F."/>
            <person name="Bruce D."/>
            <person name="Goodwin L."/>
            <person name="Pitluck S."/>
            <person name="Chertkov O."/>
            <person name="Brettin T."/>
            <person name="Detter J.C."/>
            <person name="Han C."/>
            <person name="Land M.L."/>
            <person name="Hauser L."/>
            <person name="Kyrpides N."/>
            <person name="Mikhailova N."/>
            <person name="Muyzer G."/>
            <person name="Woyke T."/>
        </authorList>
    </citation>
    <scope>NUCLEOTIDE SEQUENCE [LARGE SCALE GENOMIC DNA]</scope>
    <source>
        <strain evidence="2">ASO3-1</strain>
    </source>
</reference>
<evidence type="ECO:0000259" key="1">
    <source>
        <dbReference type="SMART" id="SM00966"/>
    </source>
</evidence>
<dbReference type="GO" id="GO:0003677">
    <property type="term" value="F:DNA binding"/>
    <property type="evidence" value="ECO:0007669"/>
    <property type="project" value="InterPro"/>
</dbReference>
<gene>
    <name evidence="2" type="ORF">Dthio_PD1040</name>
</gene>
<dbReference type="InterPro" id="IPR007159">
    <property type="entry name" value="SpoVT-AbrB_dom"/>
</dbReference>
<dbReference type="Gene3D" id="2.10.260.10">
    <property type="match status" value="1"/>
</dbReference>
<proteinExistence type="predicted"/>
<feature type="domain" description="SpoVT-AbrB" evidence="1">
    <location>
        <begin position="6"/>
        <end position="52"/>
    </location>
</feature>
<sequence>MKLQISKWGNSLAVRLPVECTRSAGLQEGDIVEASITPAGAITLIPERNFDKAAFLERIARLHASMHMTEPVVENMRQEERY</sequence>
<accession>D6SSN5</accession>
<dbReference type="Proteomes" id="UP000005496">
    <property type="component" value="Unassembled WGS sequence"/>
</dbReference>
<dbReference type="SUPFAM" id="SSF89447">
    <property type="entry name" value="AbrB/MazE/MraZ-like"/>
    <property type="match status" value="1"/>
</dbReference>
<dbReference type="Pfam" id="PF04014">
    <property type="entry name" value="MazE_antitoxin"/>
    <property type="match status" value="1"/>
</dbReference>
<dbReference type="AlphaFoldDB" id="D6SSN5"/>
<organism evidence="2 3">
    <name type="scientific">Desulfonatronospira thiodismutans ASO3-1</name>
    <dbReference type="NCBI Taxonomy" id="555779"/>
    <lineage>
        <taxon>Bacteria</taxon>
        <taxon>Pseudomonadati</taxon>
        <taxon>Thermodesulfobacteriota</taxon>
        <taxon>Desulfovibrionia</taxon>
        <taxon>Desulfovibrionales</taxon>
        <taxon>Desulfonatronovibrionaceae</taxon>
        <taxon>Desulfonatronospira</taxon>
    </lineage>
</organism>
<comment type="caution">
    <text evidence="2">The sequence shown here is derived from an EMBL/GenBank/DDBJ whole genome shotgun (WGS) entry which is preliminary data.</text>
</comment>
<keyword evidence="3" id="KW-1185">Reference proteome</keyword>
<protein>
    <submittedName>
        <fullName evidence="2">Transcriptional regulator/antitoxin, MazE</fullName>
    </submittedName>
</protein>
<dbReference type="eggNOG" id="COG2336">
    <property type="taxonomic scope" value="Bacteria"/>
</dbReference>
<evidence type="ECO:0000313" key="3">
    <source>
        <dbReference type="Proteomes" id="UP000005496"/>
    </source>
</evidence>
<dbReference type="SMART" id="SM00966">
    <property type="entry name" value="SpoVT_AbrB"/>
    <property type="match status" value="1"/>
</dbReference>
<evidence type="ECO:0000313" key="2">
    <source>
        <dbReference type="EMBL" id="EFI33701.1"/>
    </source>
</evidence>
<dbReference type="EMBL" id="ACJN02000003">
    <property type="protein sequence ID" value="EFI33701.1"/>
    <property type="molecule type" value="Genomic_DNA"/>
</dbReference>
<name>D6SSN5_9BACT</name>
<dbReference type="InterPro" id="IPR037914">
    <property type="entry name" value="SpoVT-AbrB_sf"/>
</dbReference>